<keyword evidence="6 7" id="KW-0413">Isomerase</keyword>
<evidence type="ECO:0000256" key="2">
    <source>
        <dbReference type="ARBA" id="ARBA00022737"/>
    </source>
</evidence>
<keyword evidence="3 7" id="KW-0574">Periplasm</keyword>
<dbReference type="SUPFAM" id="SSF54534">
    <property type="entry name" value="FKBP-like"/>
    <property type="match status" value="2"/>
</dbReference>
<dbReference type="InterPro" id="IPR000297">
    <property type="entry name" value="PPIase_PpiC"/>
</dbReference>
<reference evidence="10" key="1">
    <citation type="submission" date="2022-08" db="EMBL/GenBank/DDBJ databases">
        <title>Genomic Encyclopedia of Type Strains, Phase III (KMG-III): the genomes of soil and plant-associated and newly described type strains.</title>
        <authorList>
            <person name="Whitman W."/>
        </authorList>
    </citation>
    <scope>NUCLEOTIDE SEQUENCE</scope>
    <source>
        <strain evidence="10">HMT 1</strain>
    </source>
</reference>
<evidence type="ECO:0000313" key="11">
    <source>
        <dbReference type="Proteomes" id="UP001204445"/>
    </source>
</evidence>
<keyword evidence="5 7" id="KW-0143">Chaperone</keyword>
<comment type="subcellular location">
    <subcellularLocation>
        <location evidence="7">Periplasm</location>
    </subcellularLocation>
    <text evidence="7">Is capable of associating with the outer membrane.</text>
</comment>
<feature type="domain" description="PpiC" evidence="9">
    <location>
        <begin position="172"/>
        <end position="273"/>
    </location>
</feature>
<evidence type="ECO:0000256" key="7">
    <source>
        <dbReference type="HAMAP-Rule" id="MF_01183"/>
    </source>
</evidence>
<dbReference type="EC" id="5.2.1.8" evidence="7"/>
<dbReference type="SUPFAM" id="SSF109998">
    <property type="entry name" value="Triger factor/SurA peptide-binding domain-like"/>
    <property type="match status" value="1"/>
</dbReference>
<dbReference type="HAMAP" id="MF_01183">
    <property type="entry name" value="Chaperone_SurA"/>
    <property type="match status" value="1"/>
</dbReference>
<organism evidence="10 11">
    <name type="scientific">Methylohalomonas lacus</name>
    <dbReference type="NCBI Taxonomy" id="398773"/>
    <lineage>
        <taxon>Bacteria</taxon>
        <taxon>Pseudomonadati</taxon>
        <taxon>Pseudomonadota</taxon>
        <taxon>Gammaproteobacteria</taxon>
        <taxon>Methylohalomonadales</taxon>
        <taxon>Methylohalomonadaceae</taxon>
        <taxon>Methylohalomonas</taxon>
    </lineage>
</organism>
<evidence type="ECO:0000259" key="9">
    <source>
        <dbReference type="PROSITE" id="PS50198"/>
    </source>
</evidence>
<dbReference type="GO" id="GO:0042277">
    <property type="term" value="F:peptide binding"/>
    <property type="evidence" value="ECO:0007669"/>
    <property type="project" value="InterPro"/>
</dbReference>
<dbReference type="PANTHER" id="PTHR47637">
    <property type="entry name" value="CHAPERONE SURA"/>
    <property type="match status" value="1"/>
</dbReference>
<dbReference type="AlphaFoldDB" id="A0AAE3HL78"/>
<dbReference type="Gene3D" id="1.10.4030.10">
    <property type="entry name" value="Porin chaperone SurA, peptide-binding domain"/>
    <property type="match status" value="1"/>
</dbReference>
<keyword evidence="2 7" id="KW-0677">Repeat</keyword>
<comment type="catalytic activity">
    <reaction evidence="7">
        <text>[protein]-peptidylproline (omega=180) = [protein]-peptidylproline (omega=0)</text>
        <dbReference type="Rhea" id="RHEA:16237"/>
        <dbReference type="Rhea" id="RHEA-COMP:10747"/>
        <dbReference type="Rhea" id="RHEA-COMP:10748"/>
        <dbReference type="ChEBI" id="CHEBI:83833"/>
        <dbReference type="ChEBI" id="CHEBI:83834"/>
        <dbReference type="EC" id="5.2.1.8"/>
    </reaction>
</comment>
<dbReference type="Pfam" id="PF09312">
    <property type="entry name" value="SurA_N"/>
    <property type="match status" value="1"/>
</dbReference>
<dbReference type="EMBL" id="JANUCT010000019">
    <property type="protein sequence ID" value="MCS3904294.1"/>
    <property type="molecule type" value="Genomic_DNA"/>
</dbReference>
<name>A0AAE3HL78_9GAMM</name>
<dbReference type="PROSITE" id="PS50198">
    <property type="entry name" value="PPIC_PPIASE_2"/>
    <property type="match status" value="2"/>
</dbReference>
<dbReference type="InterPro" id="IPR046357">
    <property type="entry name" value="PPIase_dom_sf"/>
</dbReference>
<dbReference type="RefSeq" id="WP_259056965.1">
    <property type="nucleotide sequence ID" value="NZ_JANUCT010000019.1"/>
</dbReference>
<dbReference type="GO" id="GO:0051082">
    <property type="term" value="F:unfolded protein binding"/>
    <property type="evidence" value="ECO:0007669"/>
    <property type="project" value="UniProtKB-UniRule"/>
</dbReference>
<dbReference type="PANTHER" id="PTHR47637:SF1">
    <property type="entry name" value="CHAPERONE SURA"/>
    <property type="match status" value="1"/>
</dbReference>
<dbReference type="Proteomes" id="UP001204445">
    <property type="component" value="Unassembled WGS sequence"/>
</dbReference>
<dbReference type="GO" id="GO:0043165">
    <property type="term" value="P:Gram-negative-bacterium-type cell outer membrane assembly"/>
    <property type="evidence" value="ECO:0007669"/>
    <property type="project" value="InterPro"/>
</dbReference>
<protein>
    <recommendedName>
        <fullName evidence="7">Chaperone SurA</fullName>
    </recommendedName>
    <alternativeName>
        <fullName evidence="7">Peptidyl-prolyl cis-trans isomerase SurA</fullName>
        <shortName evidence="7">PPIase SurA</shortName>
        <ecNumber evidence="7">5.2.1.8</ecNumber>
    </alternativeName>
    <alternativeName>
        <fullName evidence="7">Rotamase SurA</fullName>
    </alternativeName>
</protein>
<evidence type="ECO:0000256" key="6">
    <source>
        <dbReference type="ARBA" id="ARBA00023235"/>
    </source>
</evidence>
<comment type="caution">
    <text evidence="10">The sequence shown here is derived from an EMBL/GenBank/DDBJ whole genome shotgun (WGS) entry which is preliminary data.</text>
</comment>
<feature type="signal peptide" evidence="7">
    <location>
        <begin position="1"/>
        <end position="20"/>
    </location>
</feature>
<dbReference type="GO" id="GO:0006457">
    <property type="term" value="P:protein folding"/>
    <property type="evidence" value="ECO:0007669"/>
    <property type="project" value="UniProtKB-UniRule"/>
</dbReference>
<evidence type="ECO:0000256" key="1">
    <source>
        <dbReference type="ARBA" id="ARBA00022729"/>
    </source>
</evidence>
<dbReference type="PROSITE" id="PS01096">
    <property type="entry name" value="PPIC_PPIASE_1"/>
    <property type="match status" value="1"/>
</dbReference>
<evidence type="ECO:0000256" key="3">
    <source>
        <dbReference type="ARBA" id="ARBA00022764"/>
    </source>
</evidence>
<keyword evidence="1 7" id="KW-0732">Signal</keyword>
<feature type="domain" description="PpiC" evidence="9">
    <location>
        <begin position="282"/>
        <end position="381"/>
    </location>
</feature>
<sequence precursor="true">MMKFKQLILFVLLLSPLAAAQAGTPLDRIVAVVNDDVVLQSELEDAARTAAGRIQQQGGQMPPRDVLEEQVLEQLVVNKLQLQAAENTGIRIDDENLNRAINEIAARNNLSLAEFRRVLEQDGYDYENFRQKIRDEMIIARLRQRQVENRINVTDVEIDNYLANRELQGSGERQYRLSHILISLPQDASADEREQRRMIAEKVLEDLEAGRDFADLARELSDGQQADDGGDLGWRKLNELPSLFSDKARRMDEGEVSDVIENESGFHIFQLTDTRSADTHMVTQTKARHILMKPDELNSEADVRTRLEQLRQRIVNGTDFSELARAHSADTASAAQGGELGWIGPGDLVPEFEQVMDQLEPGEVSQPFQTNFGWHIVEVLDRREKDSTRENRRSEARAAIRERKSEEALQSWLQEMREEAYVDLRL</sequence>
<dbReference type="GO" id="GO:0003755">
    <property type="term" value="F:peptidyl-prolyl cis-trans isomerase activity"/>
    <property type="evidence" value="ECO:0007669"/>
    <property type="project" value="UniProtKB-UniRule"/>
</dbReference>
<feature type="chain" id="PRO_5041755110" description="Chaperone SurA" evidence="7">
    <location>
        <begin position="21"/>
        <end position="426"/>
    </location>
</feature>
<dbReference type="GO" id="GO:0030288">
    <property type="term" value="C:outer membrane-bounded periplasmic space"/>
    <property type="evidence" value="ECO:0007669"/>
    <property type="project" value="InterPro"/>
</dbReference>
<dbReference type="InterPro" id="IPR023034">
    <property type="entry name" value="PPIase_SurA"/>
</dbReference>
<keyword evidence="11" id="KW-1185">Reference proteome</keyword>
<evidence type="ECO:0000256" key="4">
    <source>
        <dbReference type="ARBA" id="ARBA00023110"/>
    </source>
</evidence>
<dbReference type="InterPro" id="IPR023058">
    <property type="entry name" value="PPIase_PpiC_CS"/>
</dbReference>
<gene>
    <name evidence="7" type="primary">surA</name>
    <name evidence="10" type="ORF">J2T55_002330</name>
</gene>
<keyword evidence="4 7" id="KW-0697">Rotamase</keyword>
<dbReference type="InterPro" id="IPR050280">
    <property type="entry name" value="OMP_Chaperone_SurA"/>
</dbReference>
<dbReference type="Gene3D" id="3.10.50.40">
    <property type="match status" value="2"/>
</dbReference>
<feature type="region of interest" description="Disordered" evidence="8">
    <location>
        <begin position="385"/>
        <end position="404"/>
    </location>
</feature>
<dbReference type="InterPro" id="IPR015391">
    <property type="entry name" value="SurA_N"/>
</dbReference>
<evidence type="ECO:0000313" key="10">
    <source>
        <dbReference type="EMBL" id="MCS3904294.1"/>
    </source>
</evidence>
<comment type="domain">
    <text evidence="7">The PPIase activity resides only in the second parvulin domain. The N-terminal region and the C-terminal tail are necessary and sufficient for the chaperone activity of SurA. The PPIase activity is dispensable for SurA to function as a chaperone. The N-terminal region and the C-terminal tail are also required for porin recognition.</text>
</comment>
<evidence type="ECO:0000256" key="5">
    <source>
        <dbReference type="ARBA" id="ARBA00023186"/>
    </source>
</evidence>
<dbReference type="GO" id="GO:0050821">
    <property type="term" value="P:protein stabilization"/>
    <property type="evidence" value="ECO:0007669"/>
    <property type="project" value="InterPro"/>
</dbReference>
<proteinExistence type="inferred from homology"/>
<evidence type="ECO:0000256" key="8">
    <source>
        <dbReference type="SAM" id="MobiDB-lite"/>
    </source>
</evidence>
<dbReference type="Pfam" id="PF00639">
    <property type="entry name" value="Rotamase"/>
    <property type="match status" value="2"/>
</dbReference>
<accession>A0AAE3HL78</accession>
<dbReference type="InterPro" id="IPR027304">
    <property type="entry name" value="Trigger_fact/SurA_dom_sf"/>
</dbReference>
<comment type="function">
    <text evidence="7">Chaperone involved in the correct folding and assembly of outer membrane proteins. Recognizes specific patterns of aromatic residues and the orientation of their side chains, which are found more frequently in integral outer membrane proteins. May act in both early periplasmic and late outer membrane-associated steps of protein maturation.</text>
</comment>